<gene>
    <name evidence="4" type="ORF">CCAP1982_LOCUS10464</name>
</gene>
<dbReference type="InterPro" id="IPR036875">
    <property type="entry name" value="Znf_CCHC_sf"/>
</dbReference>
<evidence type="ECO:0000313" key="5">
    <source>
        <dbReference type="Proteomes" id="UP000606786"/>
    </source>
</evidence>
<dbReference type="GO" id="GO:0008270">
    <property type="term" value="F:zinc ion binding"/>
    <property type="evidence" value="ECO:0007669"/>
    <property type="project" value="UniProtKB-KW"/>
</dbReference>
<dbReference type="InterPro" id="IPR001878">
    <property type="entry name" value="Znf_CCHC"/>
</dbReference>
<dbReference type="PROSITE" id="PS50158">
    <property type="entry name" value="ZF_CCHC"/>
    <property type="match status" value="1"/>
</dbReference>
<evidence type="ECO:0000313" key="4">
    <source>
        <dbReference type="EMBL" id="CAD7001977.1"/>
    </source>
</evidence>
<name>A0A811UW95_CERCA</name>
<dbReference type="SUPFAM" id="SSF57756">
    <property type="entry name" value="Retrovirus zinc finger-like domains"/>
    <property type="match status" value="1"/>
</dbReference>
<feature type="region of interest" description="Disordered" evidence="2">
    <location>
        <begin position="1"/>
        <end position="55"/>
    </location>
</feature>
<evidence type="ECO:0000256" key="2">
    <source>
        <dbReference type="SAM" id="MobiDB-lite"/>
    </source>
</evidence>
<feature type="compositionally biased region" description="Polar residues" evidence="2">
    <location>
        <begin position="118"/>
        <end position="137"/>
    </location>
</feature>
<reference evidence="4" key="1">
    <citation type="submission" date="2020-11" db="EMBL/GenBank/DDBJ databases">
        <authorList>
            <person name="Whitehead M."/>
        </authorList>
    </citation>
    <scope>NUCLEOTIDE SEQUENCE</scope>
    <source>
        <strain evidence="4">EGII</strain>
    </source>
</reference>
<keyword evidence="1" id="KW-0863">Zinc-finger</keyword>
<feature type="compositionally biased region" description="Basic residues" evidence="2">
    <location>
        <begin position="1"/>
        <end position="11"/>
    </location>
</feature>
<protein>
    <submittedName>
        <fullName evidence="4">(Mediterranean fruit fly) hypothetical protein</fullName>
    </submittedName>
</protein>
<feature type="domain" description="CCHC-type" evidence="3">
    <location>
        <begin position="435"/>
        <end position="448"/>
    </location>
</feature>
<comment type="caution">
    <text evidence="4">The sequence shown here is derived from an EMBL/GenBank/DDBJ whole genome shotgun (WGS) entry which is preliminary data.</text>
</comment>
<feature type="region of interest" description="Disordered" evidence="2">
    <location>
        <begin position="118"/>
        <end position="138"/>
    </location>
</feature>
<keyword evidence="1" id="KW-0862">Zinc</keyword>
<feature type="compositionally biased region" description="Polar residues" evidence="2">
    <location>
        <begin position="20"/>
        <end position="34"/>
    </location>
</feature>
<dbReference type="GO" id="GO:0003676">
    <property type="term" value="F:nucleic acid binding"/>
    <property type="evidence" value="ECO:0007669"/>
    <property type="project" value="InterPro"/>
</dbReference>
<evidence type="ECO:0000259" key="3">
    <source>
        <dbReference type="PROSITE" id="PS50158"/>
    </source>
</evidence>
<evidence type="ECO:0000256" key="1">
    <source>
        <dbReference type="PROSITE-ProRule" id="PRU00047"/>
    </source>
</evidence>
<sequence length="487" mass="51329">MPKATQRKRGLTRGADRRGSASSTRNDDSTSGGEETSAVARVTDSPPRKRMETGAGAVAVSVARAGSVAGSVAGSGAESGELTGFTGGGLVGAGTGLACSGLASGVAGSNQFGGQPTYSGATRQSVEGPTATSNVTISDMRGGASAEVVKGSGGLIKACKAITAKMVSATCDFGIPRETIKKLLEFSSEYEELLMTAIAENAHLHGKIEGLQKRPAMAVAAERALMPAPPVPALGAHAATLPKPVETWSVVVRSKNPSTTSKEVVQKVVKEVCPNLKVRVHEVKAVKGGGAIIRTPSVAEREKVAKNERFKEVGLNVEVNRKLGTRVVVQGVHTEITPDEFMSDLIRMNFENLSPGCRPQDVRLVSRPWEKTPDGTTNVVLEGADRLMSALLANGRCYIKWFSFRVRSDNPMPGCFRCMGFDHRVAECKMKSDVCRKCGQEGHRSAGCDNAVHCRNCQFKGLPAGHLMMSAACPIYGAIVARALARH</sequence>
<dbReference type="EMBL" id="CAJHJT010000023">
    <property type="protein sequence ID" value="CAD7001977.1"/>
    <property type="molecule type" value="Genomic_DNA"/>
</dbReference>
<keyword evidence="1" id="KW-0479">Metal-binding</keyword>
<keyword evidence="5" id="KW-1185">Reference proteome</keyword>
<dbReference type="Proteomes" id="UP000606786">
    <property type="component" value="Unassembled WGS sequence"/>
</dbReference>
<accession>A0A811UW95</accession>
<organism evidence="4 5">
    <name type="scientific">Ceratitis capitata</name>
    <name type="common">Mediterranean fruit fly</name>
    <name type="synonym">Tephritis capitata</name>
    <dbReference type="NCBI Taxonomy" id="7213"/>
    <lineage>
        <taxon>Eukaryota</taxon>
        <taxon>Metazoa</taxon>
        <taxon>Ecdysozoa</taxon>
        <taxon>Arthropoda</taxon>
        <taxon>Hexapoda</taxon>
        <taxon>Insecta</taxon>
        <taxon>Pterygota</taxon>
        <taxon>Neoptera</taxon>
        <taxon>Endopterygota</taxon>
        <taxon>Diptera</taxon>
        <taxon>Brachycera</taxon>
        <taxon>Muscomorpha</taxon>
        <taxon>Tephritoidea</taxon>
        <taxon>Tephritidae</taxon>
        <taxon>Ceratitis</taxon>
        <taxon>Ceratitis</taxon>
    </lineage>
</organism>
<dbReference type="SMART" id="SM00343">
    <property type="entry name" value="ZnF_C2HC"/>
    <property type="match status" value="2"/>
</dbReference>
<proteinExistence type="predicted"/>
<dbReference type="Gene3D" id="4.10.60.10">
    <property type="entry name" value="Zinc finger, CCHC-type"/>
    <property type="match status" value="1"/>
</dbReference>
<dbReference type="AlphaFoldDB" id="A0A811UW95"/>